<evidence type="ECO:0000313" key="2">
    <source>
        <dbReference type="EMBL" id="EHK24374.1"/>
    </source>
</evidence>
<protein>
    <submittedName>
        <fullName evidence="2">Uncharacterized protein</fullName>
    </submittedName>
</protein>
<keyword evidence="3" id="KW-1185">Reference proteome</keyword>
<accession>G9MM01</accession>
<dbReference type="GeneID" id="25796186"/>
<dbReference type="HOGENOM" id="CLU_804255_0_0_1"/>
<feature type="region of interest" description="Disordered" evidence="1">
    <location>
        <begin position="117"/>
        <end position="144"/>
    </location>
</feature>
<evidence type="ECO:0000256" key="1">
    <source>
        <dbReference type="SAM" id="MobiDB-lite"/>
    </source>
</evidence>
<comment type="caution">
    <text evidence="2">The sequence shown here is derived from an EMBL/GenBank/DDBJ whole genome shotgun (WGS) entry which is preliminary data.</text>
</comment>
<dbReference type="Proteomes" id="UP000007115">
    <property type="component" value="Unassembled WGS sequence"/>
</dbReference>
<reference evidence="2 3" key="1">
    <citation type="journal article" date="2011" name="Genome Biol.">
        <title>Comparative genome sequence analysis underscores mycoparasitism as the ancestral life style of Trichoderma.</title>
        <authorList>
            <person name="Kubicek C.P."/>
            <person name="Herrera-Estrella A."/>
            <person name="Seidl-Seiboth V."/>
            <person name="Martinez D.A."/>
            <person name="Druzhinina I.S."/>
            <person name="Thon M."/>
            <person name="Zeilinger S."/>
            <person name="Casas-Flores S."/>
            <person name="Horwitz B.A."/>
            <person name="Mukherjee P.K."/>
            <person name="Mukherjee M."/>
            <person name="Kredics L."/>
            <person name="Alcaraz L.D."/>
            <person name="Aerts A."/>
            <person name="Antal Z."/>
            <person name="Atanasova L."/>
            <person name="Cervantes-Badillo M.G."/>
            <person name="Challacombe J."/>
            <person name="Chertkov O."/>
            <person name="McCluskey K."/>
            <person name="Coulpier F."/>
            <person name="Deshpande N."/>
            <person name="von Doehren H."/>
            <person name="Ebbole D.J."/>
            <person name="Esquivel-Naranjo E.U."/>
            <person name="Fekete E."/>
            <person name="Flipphi M."/>
            <person name="Glaser F."/>
            <person name="Gomez-Rodriguez E.Y."/>
            <person name="Gruber S."/>
            <person name="Han C."/>
            <person name="Henrissat B."/>
            <person name="Hermosa R."/>
            <person name="Hernandez-Onate M."/>
            <person name="Karaffa L."/>
            <person name="Kosti I."/>
            <person name="Le Crom S."/>
            <person name="Lindquist E."/>
            <person name="Lucas S."/>
            <person name="Luebeck M."/>
            <person name="Luebeck P.S."/>
            <person name="Margeot A."/>
            <person name="Metz B."/>
            <person name="Misra M."/>
            <person name="Nevalainen H."/>
            <person name="Omann M."/>
            <person name="Packer N."/>
            <person name="Perrone G."/>
            <person name="Uresti-Rivera E.E."/>
            <person name="Salamov A."/>
            <person name="Schmoll M."/>
            <person name="Seiboth B."/>
            <person name="Shapiro H."/>
            <person name="Sukno S."/>
            <person name="Tamayo-Ramos J.A."/>
            <person name="Tisch D."/>
            <person name="Wiest A."/>
            <person name="Wilkinson H.H."/>
            <person name="Zhang M."/>
            <person name="Coutinho P.M."/>
            <person name="Kenerley C.M."/>
            <person name="Monte E."/>
            <person name="Baker S.E."/>
            <person name="Grigoriev I.V."/>
        </authorList>
    </citation>
    <scope>NUCLEOTIDE SEQUENCE [LARGE SCALE GENOMIC DNA]</scope>
    <source>
        <strain evidence="3">Gv29-8 / FGSC 10586</strain>
    </source>
</reference>
<dbReference type="VEuPathDB" id="FungiDB:TRIVIDRAFT_61168"/>
<sequence>MTRTAEAVARYATVHKPARLRAGHAGVHPERLSALEPAQVLGLAQTPAPITTTVVVVEQLVLADKLVRAGNARAHANPDRLSVPVPAQTPGSAQTLIPTITTVEAVARHALVQQPVRAGHARAHANPDRRSVPGTAQTPGPTTATAVVAEQPVPVDKPVKAGNARAHPARLSALEPAQTLQLTTTTAVVAEQPVPMDRPAAAGNAHYLGSCDSGCVNECVRAYACRNCCQIHPSFQYGLLRFMPSASGPCRMYVEKESLLEFGDKPLERSNSELVRVLRHILEYVLPMQIECWTKLMEELEYLHDIQAHLALSRIYEASHEYLIAEAKSDSQVKIMETKDEDKKF</sequence>
<dbReference type="AlphaFoldDB" id="G9MM01"/>
<dbReference type="EMBL" id="ABDF02000004">
    <property type="protein sequence ID" value="EHK24374.1"/>
    <property type="molecule type" value="Genomic_DNA"/>
</dbReference>
<feature type="compositionally biased region" description="Low complexity" evidence="1">
    <location>
        <begin position="132"/>
        <end position="144"/>
    </location>
</feature>
<dbReference type="RefSeq" id="XP_013958585.1">
    <property type="nucleotide sequence ID" value="XM_014103110.1"/>
</dbReference>
<evidence type="ECO:0000313" key="3">
    <source>
        <dbReference type="Proteomes" id="UP000007115"/>
    </source>
</evidence>
<dbReference type="InParanoid" id="G9MM01"/>
<organism evidence="2 3">
    <name type="scientific">Hypocrea virens (strain Gv29-8 / FGSC 10586)</name>
    <name type="common">Gliocladium virens</name>
    <name type="synonym">Trichoderma virens</name>
    <dbReference type="NCBI Taxonomy" id="413071"/>
    <lineage>
        <taxon>Eukaryota</taxon>
        <taxon>Fungi</taxon>
        <taxon>Dikarya</taxon>
        <taxon>Ascomycota</taxon>
        <taxon>Pezizomycotina</taxon>
        <taxon>Sordariomycetes</taxon>
        <taxon>Hypocreomycetidae</taxon>
        <taxon>Hypocreales</taxon>
        <taxon>Hypocreaceae</taxon>
        <taxon>Trichoderma</taxon>
    </lineage>
</organism>
<name>G9MM01_HYPVG</name>
<proteinExistence type="predicted"/>
<gene>
    <name evidence="2" type="ORF">TRIVIDRAFT_61168</name>
</gene>